<gene>
    <name evidence="2" type="ORF">TraAM80_08387</name>
</gene>
<sequence length="191" mass="21133">MRSSSSLCLARRAGAVAASAGDDPPRYYYEDGRGNKVWVQNLTLDYDVRRLHRRWGEGAGGWQGEGRLRPRGVPRQPPRRRASLHRQPPPARGVSTWRGSQRVTDQQQHGPSYGAQTPPTRCTCDCPVHAVAVAAAKRSVAAAVFPQGAGVQWTFIPEASLAGVIRTVDDAEFILARLRSEEHILRRAYVR</sequence>
<protein>
    <submittedName>
        <fullName evidence="2">Uncharacterized protein</fullName>
    </submittedName>
</protein>
<dbReference type="OrthoDB" id="250054at2759"/>
<reference evidence="2 3" key="1">
    <citation type="journal article" date="2018" name="BMC Genomics">
        <title>Genomic comparison of Trypanosoma conorhini and Trypanosoma rangeli to Trypanosoma cruzi strains of high and low virulence.</title>
        <authorList>
            <person name="Bradwell K.R."/>
            <person name="Koparde V.N."/>
            <person name="Matveyev A.V."/>
            <person name="Serrano M.G."/>
            <person name="Alves J.M."/>
            <person name="Parikh H."/>
            <person name="Huang B."/>
            <person name="Lee V."/>
            <person name="Espinosa-Alvarez O."/>
            <person name="Ortiz P.A."/>
            <person name="Costa-Martins A.G."/>
            <person name="Teixeira M.M."/>
            <person name="Buck G.A."/>
        </authorList>
    </citation>
    <scope>NUCLEOTIDE SEQUENCE [LARGE SCALE GENOMIC DNA]</scope>
    <source>
        <strain evidence="2 3">AM80</strain>
    </source>
</reference>
<dbReference type="Proteomes" id="UP000283634">
    <property type="component" value="Unassembled WGS sequence"/>
</dbReference>
<comment type="caution">
    <text evidence="2">The sequence shown here is derived from an EMBL/GenBank/DDBJ whole genome shotgun (WGS) entry which is preliminary data.</text>
</comment>
<evidence type="ECO:0000313" key="3">
    <source>
        <dbReference type="Proteomes" id="UP000283634"/>
    </source>
</evidence>
<dbReference type="AlphaFoldDB" id="A0A422N1B2"/>
<keyword evidence="3" id="KW-1185">Reference proteome</keyword>
<evidence type="ECO:0000256" key="1">
    <source>
        <dbReference type="SAM" id="MobiDB-lite"/>
    </source>
</evidence>
<proteinExistence type="predicted"/>
<feature type="region of interest" description="Disordered" evidence="1">
    <location>
        <begin position="57"/>
        <end position="119"/>
    </location>
</feature>
<dbReference type="EMBL" id="MKGL01000400">
    <property type="protein sequence ID" value="RNE99247.1"/>
    <property type="molecule type" value="Genomic_DNA"/>
</dbReference>
<organism evidence="2 3">
    <name type="scientific">Trypanosoma rangeli</name>
    <dbReference type="NCBI Taxonomy" id="5698"/>
    <lineage>
        <taxon>Eukaryota</taxon>
        <taxon>Discoba</taxon>
        <taxon>Euglenozoa</taxon>
        <taxon>Kinetoplastea</taxon>
        <taxon>Metakinetoplastina</taxon>
        <taxon>Trypanosomatida</taxon>
        <taxon>Trypanosomatidae</taxon>
        <taxon>Trypanosoma</taxon>
        <taxon>Herpetosoma</taxon>
    </lineage>
</organism>
<name>A0A422N1B2_TRYRA</name>
<feature type="compositionally biased region" description="Basic residues" evidence="1">
    <location>
        <begin position="69"/>
        <end position="84"/>
    </location>
</feature>
<feature type="compositionally biased region" description="Polar residues" evidence="1">
    <location>
        <begin position="97"/>
        <end position="119"/>
    </location>
</feature>
<dbReference type="RefSeq" id="XP_029235091.1">
    <property type="nucleotide sequence ID" value="XM_029385139.1"/>
</dbReference>
<dbReference type="GeneID" id="40332320"/>
<evidence type="ECO:0000313" key="2">
    <source>
        <dbReference type="EMBL" id="RNE99247.1"/>
    </source>
</evidence>
<accession>A0A422N1B2</accession>